<sequence length="358" mass="41634">MMCWQRIGRYFVTDAFVIIMAVHFSFLVSRFDVCFKTGFLWILVAKTWTTYPPPNLNYHINWKKGRTARGQIDPRYARTVERIRSSMIRRGEEDEEPDLATLTERNMQIAEALGAQSWKDRTEELRSMSTSGGRTKYVRKIRFTRECGNCGNSTATDEIPEEGSSTGPSLAQAVSEYLSTGRQAKNLRVDESYEPEDDSEDEEHERELARKMLSQPTVNRAAPPKQQFKEFIKGTKEYEEQLAIEKEKLINDMKELRLLQLKRDEEDKKRRAVDDRIKEEKEKKRLAERQKIVDAAIAEREASGNTDMDYVVYVFDGKAHFLRASPLEDYRPAEKDRCVLKYCSYHSNKSKNSSGSRY</sequence>
<dbReference type="Proteomes" id="UP000008281">
    <property type="component" value="Unassembled WGS sequence"/>
</dbReference>
<organism evidence="5">
    <name type="scientific">Caenorhabditis remanei</name>
    <name type="common">Caenorhabditis vulgaris</name>
    <dbReference type="NCBI Taxonomy" id="31234"/>
    <lineage>
        <taxon>Eukaryota</taxon>
        <taxon>Metazoa</taxon>
        <taxon>Ecdysozoa</taxon>
        <taxon>Nematoda</taxon>
        <taxon>Chromadorea</taxon>
        <taxon>Rhabditida</taxon>
        <taxon>Rhabditina</taxon>
        <taxon>Rhabditomorpha</taxon>
        <taxon>Rhabditoidea</taxon>
        <taxon>Rhabditidae</taxon>
        <taxon>Peloderinae</taxon>
        <taxon>Caenorhabditis</taxon>
    </lineage>
</organism>
<evidence type="ECO:0000313" key="4">
    <source>
        <dbReference type="EMBL" id="EFO82696.1"/>
    </source>
</evidence>
<keyword evidence="3" id="KW-1133">Transmembrane helix</keyword>
<keyword evidence="1" id="KW-0175">Coiled coil</keyword>
<gene>
    <name evidence="4" type="ORF">CRE_00172</name>
</gene>
<keyword evidence="5" id="KW-1185">Reference proteome</keyword>
<evidence type="ECO:0000313" key="5">
    <source>
        <dbReference type="Proteomes" id="UP000008281"/>
    </source>
</evidence>
<dbReference type="HOGENOM" id="CLU_774416_0_0_1"/>
<accession>E3LDI8</accession>
<feature type="compositionally biased region" description="Acidic residues" evidence="2">
    <location>
        <begin position="192"/>
        <end position="204"/>
    </location>
</feature>
<feature type="coiled-coil region" evidence="1">
    <location>
        <begin position="239"/>
        <end position="290"/>
    </location>
</feature>
<name>E3LDI8_CAERE</name>
<feature type="region of interest" description="Disordered" evidence="2">
    <location>
        <begin position="181"/>
        <end position="207"/>
    </location>
</feature>
<evidence type="ECO:0000256" key="3">
    <source>
        <dbReference type="SAM" id="Phobius"/>
    </source>
</evidence>
<feature type="transmembrane region" description="Helical" evidence="3">
    <location>
        <begin position="7"/>
        <end position="28"/>
    </location>
</feature>
<dbReference type="AlphaFoldDB" id="E3LDI8"/>
<proteinExistence type="predicted"/>
<keyword evidence="3" id="KW-0472">Membrane</keyword>
<reference evidence="4" key="1">
    <citation type="submission" date="2007-07" db="EMBL/GenBank/DDBJ databases">
        <title>PCAP assembly of the Caenorhabditis remanei genome.</title>
        <authorList>
            <consortium name="The Caenorhabditis remanei Sequencing Consortium"/>
            <person name="Wilson R.K."/>
        </authorList>
    </citation>
    <scope>NUCLEOTIDE SEQUENCE [LARGE SCALE GENOMIC DNA]</scope>
    <source>
        <strain evidence="4">PB4641</strain>
    </source>
</reference>
<protein>
    <submittedName>
        <fullName evidence="4">Uncharacterized protein</fullName>
    </submittedName>
</protein>
<dbReference type="EMBL" id="DS268407">
    <property type="protein sequence ID" value="EFO82696.1"/>
    <property type="molecule type" value="Genomic_DNA"/>
</dbReference>
<evidence type="ECO:0000256" key="2">
    <source>
        <dbReference type="SAM" id="MobiDB-lite"/>
    </source>
</evidence>
<keyword evidence="3" id="KW-0812">Transmembrane</keyword>
<evidence type="ECO:0000256" key="1">
    <source>
        <dbReference type="SAM" id="Coils"/>
    </source>
</evidence>